<dbReference type="EC" id="2.3.2.27" evidence="3"/>
<dbReference type="SUPFAM" id="SSF57850">
    <property type="entry name" value="RING/U-box"/>
    <property type="match status" value="1"/>
</dbReference>
<evidence type="ECO:0000256" key="1">
    <source>
        <dbReference type="ARBA" id="ARBA00000900"/>
    </source>
</evidence>
<dbReference type="PANTHER" id="PTHR12268:SF13">
    <property type="entry name" value="E3 UBIQUITIN-PROTEIN LIGASE KCMF1"/>
    <property type="match status" value="1"/>
</dbReference>
<evidence type="ECO:0000256" key="7">
    <source>
        <dbReference type="ARBA" id="ARBA00022833"/>
    </source>
</evidence>
<dbReference type="GO" id="GO:0005886">
    <property type="term" value="C:plasma membrane"/>
    <property type="evidence" value="ECO:0007669"/>
    <property type="project" value="TreeGrafter"/>
</dbReference>
<evidence type="ECO:0000313" key="10">
    <source>
        <dbReference type="EMBL" id="CAF0917931.1"/>
    </source>
</evidence>
<comment type="similarity">
    <text evidence="2">Belongs to the KCMF1 family.</text>
</comment>
<dbReference type="GO" id="GO:0099536">
    <property type="term" value="P:synaptic signaling"/>
    <property type="evidence" value="ECO:0007669"/>
    <property type="project" value="TreeGrafter"/>
</dbReference>
<dbReference type="GO" id="GO:0008270">
    <property type="term" value="F:zinc ion binding"/>
    <property type="evidence" value="ECO:0007669"/>
    <property type="project" value="UniProtKB-KW"/>
</dbReference>
<evidence type="ECO:0000256" key="2">
    <source>
        <dbReference type="ARBA" id="ARBA00010938"/>
    </source>
</evidence>
<dbReference type="Pfam" id="PF00569">
    <property type="entry name" value="ZZ"/>
    <property type="match status" value="1"/>
</dbReference>
<keyword evidence="6 8" id="KW-0863">Zinc-finger</keyword>
<accession>A0A814AVA6</accession>
<dbReference type="SMART" id="SM00291">
    <property type="entry name" value="ZnF_ZZ"/>
    <property type="match status" value="1"/>
</dbReference>
<keyword evidence="13" id="KW-1185">Reference proteome</keyword>
<protein>
    <recommendedName>
        <fullName evidence="3">RING-type E3 ubiquitin transferase</fullName>
        <ecNumber evidence="3">2.3.2.27</ecNumber>
    </recommendedName>
</protein>
<evidence type="ECO:0000259" key="9">
    <source>
        <dbReference type="PROSITE" id="PS50135"/>
    </source>
</evidence>
<dbReference type="PANTHER" id="PTHR12268">
    <property type="entry name" value="E3 UBIQUITIN-PROTEIN LIGASE KCMF1"/>
    <property type="match status" value="1"/>
</dbReference>
<evidence type="ECO:0000313" key="11">
    <source>
        <dbReference type="EMBL" id="CAF0955558.1"/>
    </source>
</evidence>
<keyword evidence="5" id="KW-0479">Metal-binding</keyword>
<organism evidence="10 12">
    <name type="scientific">Rotaria sordida</name>
    <dbReference type="NCBI Taxonomy" id="392033"/>
    <lineage>
        <taxon>Eukaryota</taxon>
        <taxon>Metazoa</taxon>
        <taxon>Spiralia</taxon>
        <taxon>Gnathifera</taxon>
        <taxon>Rotifera</taxon>
        <taxon>Eurotatoria</taxon>
        <taxon>Bdelloidea</taxon>
        <taxon>Philodinida</taxon>
        <taxon>Philodinidae</taxon>
        <taxon>Rotaria</taxon>
    </lineage>
</organism>
<dbReference type="EMBL" id="CAJNOH010000162">
    <property type="protein sequence ID" value="CAF0917931.1"/>
    <property type="molecule type" value="Genomic_DNA"/>
</dbReference>
<dbReference type="EMBL" id="CAJNOL010000241">
    <property type="protein sequence ID" value="CAF0955558.1"/>
    <property type="molecule type" value="Genomic_DNA"/>
</dbReference>
<keyword evidence="4" id="KW-0808">Transferase</keyword>
<evidence type="ECO:0000256" key="5">
    <source>
        <dbReference type="ARBA" id="ARBA00022723"/>
    </source>
</evidence>
<proteinExistence type="inferred from homology"/>
<dbReference type="InterPro" id="IPR043145">
    <property type="entry name" value="Znf_ZZ_sf"/>
</dbReference>
<dbReference type="CDD" id="cd02338">
    <property type="entry name" value="ZZ_PCMF_like"/>
    <property type="match status" value="1"/>
</dbReference>
<dbReference type="InterPro" id="IPR008598">
    <property type="entry name" value="Di19_Zn-bd"/>
</dbReference>
<evidence type="ECO:0000313" key="12">
    <source>
        <dbReference type="Proteomes" id="UP000663854"/>
    </source>
</evidence>
<evidence type="ECO:0000256" key="4">
    <source>
        <dbReference type="ARBA" id="ARBA00022679"/>
    </source>
</evidence>
<evidence type="ECO:0000256" key="8">
    <source>
        <dbReference type="PROSITE-ProRule" id="PRU00228"/>
    </source>
</evidence>
<dbReference type="Proteomes" id="UP000663854">
    <property type="component" value="Unassembled WGS sequence"/>
</dbReference>
<name>A0A814AVA6_9BILA</name>
<feature type="domain" description="ZZ-type" evidence="9">
    <location>
        <begin position="4"/>
        <end position="60"/>
    </location>
</feature>
<dbReference type="PROSITE" id="PS50135">
    <property type="entry name" value="ZF_ZZ_2"/>
    <property type="match status" value="1"/>
</dbReference>
<reference evidence="10" key="1">
    <citation type="submission" date="2021-02" db="EMBL/GenBank/DDBJ databases">
        <authorList>
            <person name="Nowell W R."/>
        </authorList>
    </citation>
    <scope>NUCLEOTIDE SEQUENCE</scope>
</reference>
<evidence type="ECO:0000256" key="3">
    <source>
        <dbReference type="ARBA" id="ARBA00012483"/>
    </source>
</evidence>
<dbReference type="InterPro" id="IPR000433">
    <property type="entry name" value="Znf_ZZ"/>
</dbReference>
<dbReference type="InterPro" id="IPR050774">
    <property type="entry name" value="KCMF1/Dystrophin"/>
</dbReference>
<dbReference type="AlphaFoldDB" id="A0A814AVA6"/>
<comment type="catalytic activity">
    <reaction evidence="1">
        <text>S-ubiquitinyl-[E2 ubiquitin-conjugating enzyme]-L-cysteine + [acceptor protein]-L-lysine = [E2 ubiquitin-conjugating enzyme]-L-cysteine + N(6)-ubiquitinyl-[acceptor protein]-L-lysine.</text>
        <dbReference type="EC" id="2.3.2.27"/>
    </reaction>
</comment>
<keyword evidence="7" id="KW-0862">Zinc</keyword>
<comment type="caution">
    <text evidence="10">The sequence shown here is derived from an EMBL/GenBank/DDBJ whole genome shotgun (WGS) entry which is preliminary data.</text>
</comment>
<dbReference type="Proteomes" id="UP000663870">
    <property type="component" value="Unassembled WGS sequence"/>
</dbReference>
<dbReference type="Gene3D" id="3.30.60.90">
    <property type="match status" value="1"/>
</dbReference>
<dbReference type="PROSITE" id="PS01357">
    <property type="entry name" value="ZF_ZZ_1"/>
    <property type="match status" value="1"/>
</dbReference>
<sequence>MSSHIGVSCDSCLKTNFLSRRYKCLQCDNYDLCGSCYDMNAESQNHIHTHPMQCILTKTAYELFYAGELISYRTIVSLTCPYCGLSGFISHTLLIHCLEKHSIMLSENKTSQVVMCPICVINPLEGYQSRFVSLADHIAREHDNGDLSINQIQKFENKKDDYDQNDDEDEGLPLYILAERLFTKEENHRQETARQRLAQTIVRNDCNSSTLNRNITSQRHTLSRQSTIRGSRGGLRGHFNNNYPYGTVSRTTTGSFRIPFDTTIENTILPSDPYAAILFSQDPLFDFDSPFSNLTNTPFFLTSSVSTHTSAVESTNNDRIIQKKSNLSNMKQKRFNPIQQQSTQPMILTEPSISNYQLWQQEFSSSFNNMNFLTDTHITTTENNKINDYSLKHPENDPRSLLGKNLKVDYGNKSTRIDSEQNHTLFLQSLLLSLMNINIDKEQ</sequence>
<dbReference type="GO" id="GO:0045202">
    <property type="term" value="C:synapse"/>
    <property type="evidence" value="ECO:0007669"/>
    <property type="project" value="GOC"/>
</dbReference>
<evidence type="ECO:0000256" key="6">
    <source>
        <dbReference type="ARBA" id="ARBA00022771"/>
    </source>
</evidence>
<dbReference type="GO" id="GO:0061630">
    <property type="term" value="F:ubiquitin protein ligase activity"/>
    <property type="evidence" value="ECO:0007669"/>
    <property type="project" value="UniProtKB-EC"/>
</dbReference>
<gene>
    <name evidence="11" type="ORF">JXQ802_LOCUS11918</name>
    <name evidence="10" type="ORF">PYM288_LOCUS10369</name>
</gene>
<evidence type="ECO:0000313" key="13">
    <source>
        <dbReference type="Proteomes" id="UP000663870"/>
    </source>
</evidence>
<dbReference type="Pfam" id="PF05605">
    <property type="entry name" value="zf-Di19"/>
    <property type="match status" value="1"/>
</dbReference>